<comment type="catalytic activity">
    <reaction evidence="1">
        <text>a 4-O-methyl-thymidine in DNA + L-cysteinyl-[protein] = a thymidine in DNA + S-methyl-L-cysteinyl-[protein]</text>
        <dbReference type="Rhea" id="RHEA:53428"/>
        <dbReference type="Rhea" id="RHEA-COMP:10131"/>
        <dbReference type="Rhea" id="RHEA-COMP:10132"/>
        <dbReference type="Rhea" id="RHEA-COMP:13555"/>
        <dbReference type="Rhea" id="RHEA-COMP:13556"/>
        <dbReference type="ChEBI" id="CHEBI:29950"/>
        <dbReference type="ChEBI" id="CHEBI:82612"/>
        <dbReference type="ChEBI" id="CHEBI:137386"/>
        <dbReference type="ChEBI" id="CHEBI:137387"/>
        <dbReference type="EC" id="2.1.1.63"/>
    </reaction>
</comment>
<proteinExistence type="predicted"/>
<dbReference type="Pfam" id="PF01035">
    <property type="entry name" value="DNA_binding_1"/>
    <property type="match status" value="1"/>
</dbReference>
<dbReference type="InterPro" id="IPR001497">
    <property type="entry name" value="MethylDNA_cys_MeTrfase_AS"/>
</dbReference>
<evidence type="ECO:0000256" key="4">
    <source>
        <dbReference type="ARBA" id="ARBA00022763"/>
    </source>
</evidence>
<dbReference type="InterPro" id="IPR036217">
    <property type="entry name" value="MethylDNA_cys_MeTrfase_DNAb"/>
</dbReference>
<dbReference type="CDD" id="cd06445">
    <property type="entry name" value="ATase"/>
    <property type="match status" value="1"/>
</dbReference>
<evidence type="ECO:0000313" key="11">
    <source>
        <dbReference type="EMBL" id="AHJ12287.1"/>
    </source>
</evidence>
<evidence type="ECO:0000259" key="9">
    <source>
        <dbReference type="PROSITE" id="PS01124"/>
    </source>
</evidence>
<evidence type="ECO:0000256" key="8">
    <source>
        <dbReference type="ARBA" id="ARBA00049348"/>
    </source>
</evidence>
<evidence type="ECO:0000256" key="2">
    <source>
        <dbReference type="ARBA" id="ARBA00022603"/>
    </source>
</evidence>
<dbReference type="CDD" id="cd04301">
    <property type="entry name" value="NAT_SF"/>
    <property type="match status" value="1"/>
</dbReference>
<dbReference type="AlphaFoldDB" id="A0AA86AM36"/>
<sequence length="426" mass="48758">MREMEVLHTNYQLIEKAIKYIDAHFKEQPSIDVIASSIGMSKYHFIRVFKEYVGVTPKQFLHSVTLNYAKEHIKESKSILDSTLDMGLSSVSRLHELFVNLIGVTPKEWREKGRDVIITYGFGITPFGEALIAYTDKGICYLGFIDQNREAIFTRFKELWENANLVHDDLKAQTYLENIFIKNKKYNLLVKGTNLQINVWKALLNLPNGAITTYQDVANFIEQPNAVRAVASAIGKNHIGYLIPCHRVIAKSGAMSGYSWGIERKKILIAYESAYKENVTQFRTAIAEDIQDICELRHQFFPHEQESLSKDQTQKNTLLKIIQDPTMGDVFVALHDTKIIGMARVFYTLSMMFGGKVAFVEEMMMNEQYQEGDIESSFMNHILSSCKEKGCQNITLFADKNNLNLHTVYEKMGFKKSTITPFHIEG</sequence>
<evidence type="ECO:0000256" key="3">
    <source>
        <dbReference type="ARBA" id="ARBA00022679"/>
    </source>
</evidence>
<dbReference type="GO" id="GO:0003908">
    <property type="term" value="F:methylated-DNA-[protein]-cysteine S-methyltransferase activity"/>
    <property type="evidence" value="ECO:0007669"/>
    <property type="project" value="UniProtKB-EC"/>
</dbReference>
<protein>
    <submittedName>
        <fullName evidence="11">Methylated-DNA--protein-cysteine methyltransferase</fullName>
    </submittedName>
</protein>
<dbReference type="InterPro" id="IPR016181">
    <property type="entry name" value="Acyl_CoA_acyltransferase"/>
</dbReference>
<dbReference type="GO" id="GO:0006281">
    <property type="term" value="P:DNA repair"/>
    <property type="evidence" value="ECO:0007669"/>
    <property type="project" value="UniProtKB-KW"/>
</dbReference>
<dbReference type="Gene3D" id="1.10.10.60">
    <property type="entry name" value="Homeodomain-like"/>
    <property type="match status" value="1"/>
</dbReference>
<feature type="domain" description="HTH araC/xylS-type" evidence="9">
    <location>
        <begin position="15"/>
        <end position="112"/>
    </location>
</feature>
<keyword evidence="7" id="KW-0234">DNA repair</keyword>
<organism evidence="11 12">
    <name type="scientific">Sulfurospirillum multivorans (strain DM 12446 / JCM 15788 / NBRC 109480)</name>
    <dbReference type="NCBI Taxonomy" id="1150621"/>
    <lineage>
        <taxon>Bacteria</taxon>
        <taxon>Pseudomonadati</taxon>
        <taxon>Campylobacterota</taxon>
        <taxon>Epsilonproteobacteria</taxon>
        <taxon>Campylobacterales</taxon>
        <taxon>Sulfurospirillaceae</taxon>
        <taxon>Sulfurospirillum</taxon>
    </lineage>
</organism>
<dbReference type="InterPro" id="IPR009057">
    <property type="entry name" value="Homeodomain-like_sf"/>
</dbReference>
<dbReference type="SUPFAM" id="SSF53155">
    <property type="entry name" value="Methylated DNA-protein cysteine methyltransferase domain"/>
    <property type="match status" value="1"/>
</dbReference>
<evidence type="ECO:0000256" key="1">
    <source>
        <dbReference type="ARBA" id="ARBA00001286"/>
    </source>
</evidence>
<dbReference type="InterPro" id="IPR014048">
    <property type="entry name" value="MethylDNA_cys_MeTrfase_DNA-bd"/>
</dbReference>
<dbReference type="GO" id="GO:0016747">
    <property type="term" value="F:acyltransferase activity, transferring groups other than amino-acyl groups"/>
    <property type="evidence" value="ECO:0007669"/>
    <property type="project" value="InterPro"/>
</dbReference>
<dbReference type="InterPro" id="IPR018060">
    <property type="entry name" value="HTH_AraC"/>
</dbReference>
<dbReference type="PROSITE" id="PS00374">
    <property type="entry name" value="MGMT"/>
    <property type="match status" value="1"/>
</dbReference>
<dbReference type="PROSITE" id="PS01124">
    <property type="entry name" value="HTH_ARAC_FAMILY_2"/>
    <property type="match status" value="1"/>
</dbReference>
<dbReference type="GO" id="GO:0003700">
    <property type="term" value="F:DNA-binding transcription factor activity"/>
    <property type="evidence" value="ECO:0007669"/>
    <property type="project" value="InterPro"/>
</dbReference>
<dbReference type="InterPro" id="IPR036388">
    <property type="entry name" value="WH-like_DNA-bd_sf"/>
</dbReference>
<dbReference type="PANTHER" id="PTHR10815">
    <property type="entry name" value="METHYLATED-DNA--PROTEIN-CYSTEINE METHYLTRANSFERASE"/>
    <property type="match status" value="1"/>
</dbReference>
<evidence type="ECO:0000256" key="5">
    <source>
        <dbReference type="ARBA" id="ARBA00023015"/>
    </source>
</evidence>
<dbReference type="NCBIfam" id="TIGR00589">
    <property type="entry name" value="ogt"/>
    <property type="match status" value="1"/>
</dbReference>
<evidence type="ECO:0000256" key="6">
    <source>
        <dbReference type="ARBA" id="ARBA00023163"/>
    </source>
</evidence>
<evidence type="ECO:0000256" key="7">
    <source>
        <dbReference type="ARBA" id="ARBA00023204"/>
    </source>
</evidence>
<gene>
    <name evidence="11" type="ORF">SMUL_1021</name>
</gene>
<keyword evidence="3" id="KW-0808">Transferase</keyword>
<accession>A0AA86AM36</accession>
<reference evidence="11 12" key="1">
    <citation type="journal article" date="2014" name="Environ. Microbiol.">
        <title>Insights into organohalide respiration and the versatile catabolism of Sulfurospirillum multivorans gained from comparative genomics and physiological studies.</title>
        <authorList>
            <person name="Goris T."/>
            <person name="Schubert T."/>
            <person name="Gadkari J."/>
            <person name="Wubet T."/>
            <person name="Tarkka M."/>
            <person name="Buscot F."/>
            <person name="Adrian L."/>
            <person name="Diekert G."/>
        </authorList>
    </citation>
    <scope>NUCLEOTIDE SEQUENCE [LARGE SCALE GENOMIC DNA]</scope>
    <source>
        <strain evidence="12">DM 12446 / JCM 15788 / NBRC 109480</strain>
    </source>
</reference>
<dbReference type="RefSeq" id="WP_084613082.1">
    <property type="nucleotide sequence ID" value="NZ_CP007201.1"/>
</dbReference>
<dbReference type="Gene3D" id="3.40.630.30">
    <property type="match status" value="1"/>
</dbReference>
<dbReference type="GO" id="GO:0032259">
    <property type="term" value="P:methylation"/>
    <property type="evidence" value="ECO:0007669"/>
    <property type="project" value="UniProtKB-KW"/>
</dbReference>
<keyword evidence="6" id="KW-0804">Transcription</keyword>
<evidence type="ECO:0000259" key="10">
    <source>
        <dbReference type="PROSITE" id="PS51186"/>
    </source>
</evidence>
<keyword evidence="5" id="KW-0805">Transcription regulation</keyword>
<dbReference type="PANTHER" id="PTHR10815:SF13">
    <property type="entry name" value="METHYLATED-DNA--PROTEIN-CYSTEINE METHYLTRANSFERASE"/>
    <property type="match status" value="1"/>
</dbReference>
<feature type="domain" description="N-acetyltransferase" evidence="10">
    <location>
        <begin position="280"/>
        <end position="426"/>
    </location>
</feature>
<evidence type="ECO:0000313" key="12">
    <source>
        <dbReference type="Proteomes" id="UP000019322"/>
    </source>
</evidence>
<keyword evidence="2 11" id="KW-0489">Methyltransferase</keyword>
<keyword evidence="4" id="KW-0227">DNA damage</keyword>
<dbReference type="SUPFAM" id="SSF55729">
    <property type="entry name" value="Acyl-CoA N-acyltransferases (Nat)"/>
    <property type="match status" value="1"/>
</dbReference>
<dbReference type="SUPFAM" id="SSF46767">
    <property type="entry name" value="Methylated DNA-protein cysteine methyltransferase, C-terminal domain"/>
    <property type="match status" value="1"/>
</dbReference>
<dbReference type="PROSITE" id="PS51186">
    <property type="entry name" value="GNAT"/>
    <property type="match status" value="1"/>
</dbReference>
<dbReference type="KEGG" id="smul:SMUL_1021"/>
<dbReference type="SMART" id="SM00342">
    <property type="entry name" value="HTH_ARAC"/>
    <property type="match status" value="1"/>
</dbReference>
<dbReference type="Gene3D" id="3.30.160.70">
    <property type="entry name" value="Methylated DNA-protein cysteine methyltransferase domain"/>
    <property type="match status" value="1"/>
</dbReference>
<dbReference type="GO" id="GO:0043565">
    <property type="term" value="F:sequence-specific DNA binding"/>
    <property type="evidence" value="ECO:0007669"/>
    <property type="project" value="InterPro"/>
</dbReference>
<dbReference type="InterPro" id="IPR036631">
    <property type="entry name" value="MGMT_N_sf"/>
</dbReference>
<name>A0AA86AM36_SULMK</name>
<dbReference type="Pfam" id="PF12833">
    <property type="entry name" value="HTH_18"/>
    <property type="match status" value="1"/>
</dbReference>
<dbReference type="EMBL" id="CP007201">
    <property type="protein sequence ID" value="AHJ12287.1"/>
    <property type="molecule type" value="Genomic_DNA"/>
</dbReference>
<dbReference type="Gene3D" id="1.10.10.10">
    <property type="entry name" value="Winged helix-like DNA-binding domain superfamily/Winged helix DNA-binding domain"/>
    <property type="match status" value="1"/>
</dbReference>
<dbReference type="InterPro" id="IPR000182">
    <property type="entry name" value="GNAT_dom"/>
</dbReference>
<dbReference type="Proteomes" id="UP000019322">
    <property type="component" value="Chromosome"/>
</dbReference>
<dbReference type="Pfam" id="PF00583">
    <property type="entry name" value="Acetyltransf_1"/>
    <property type="match status" value="1"/>
</dbReference>
<dbReference type="SUPFAM" id="SSF46689">
    <property type="entry name" value="Homeodomain-like"/>
    <property type="match status" value="1"/>
</dbReference>
<comment type="catalytic activity">
    <reaction evidence="8">
        <text>a 6-O-methyl-2'-deoxyguanosine in DNA + L-cysteinyl-[protein] = S-methyl-L-cysteinyl-[protein] + a 2'-deoxyguanosine in DNA</text>
        <dbReference type="Rhea" id="RHEA:24000"/>
        <dbReference type="Rhea" id="RHEA-COMP:10131"/>
        <dbReference type="Rhea" id="RHEA-COMP:10132"/>
        <dbReference type="Rhea" id="RHEA-COMP:11367"/>
        <dbReference type="Rhea" id="RHEA-COMP:11368"/>
        <dbReference type="ChEBI" id="CHEBI:29950"/>
        <dbReference type="ChEBI" id="CHEBI:82612"/>
        <dbReference type="ChEBI" id="CHEBI:85445"/>
        <dbReference type="ChEBI" id="CHEBI:85448"/>
        <dbReference type="EC" id="2.1.1.63"/>
    </reaction>
</comment>